<accession>A0A2N1J6Y2</accession>
<dbReference type="InterPro" id="IPR001164">
    <property type="entry name" value="ArfGAP_dom"/>
</dbReference>
<evidence type="ECO:0000256" key="5">
    <source>
        <dbReference type="PROSITE-ProRule" id="PRU00288"/>
    </source>
</evidence>
<dbReference type="Proteomes" id="UP000232875">
    <property type="component" value="Unassembled WGS sequence"/>
</dbReference>
<feature type="compositionally biased region" description="Low complexity" evidence="6">
    <location>
        <begin position="175"/>
        <end position="208"/>
    </location>
</feature>
<gene>
    <name evidence="8" type="ORF">MVES_003789</name>
</gene>
<keyword evidence="1" id="KW-0343">GTPase activation</keyword>
<keyword evidence="9" id="KW-1185">Reference proteome</keyword>
<dbReference type="PRINTS" id="PR00405">
    <property type="entry name" value="REVINTRACTNG"/>
</dbReference>
<evidence type="ECO:0000313" key="8">
    <source>
        <dbReference type="EMBL" id="PKI82310.1"/>
    </source>
</evidence>
<evidence type="ECO:0000256" key="6">
    <source>
        <dbReference type="SAM" id="MobiDB-lite"/>
    </source>
</evidence>
<evidence type="ECO:0000313" key="9">
    <source>
        <dbReference type="Proteomes" id="UP000232875"/>
    </source>
</evidence>
<dbReference type="FunFam" id="1.10.220.150:FF:000009">
    <property type="entry name" value="stromal membrane-associated protein 1 isoform X1"/>
    <property type="match status" value="1"/>
</dbReference>
<dbReference type="GO" id="GO:0005737">
    <property type="term" value="C:cytoplasm"/>
    <property type="evidence" value="ECO:0007669"/>
    <property type="project" value="TreeGrafter"/>
</dbReference>
<dbReference type="EMBL" id="KZ454997">
    <property type="protein sequence ID" value="PKI82310.1"/>
    <property type="molecule type" value="Genomic_DNA"/>
</dbReference>
<keyword evidence="2" id="KW-0479">Metal-binding</keyword>
<dbReference type="SMART" id="SM00105">
    <property type="entry name" value="ArfGap"/>
    <property type="match status" value="1"/>
</dbReference>
<name>A0A2N1J6Y2_9BASI</name>
<dbReference type="Gene3D" id="1.10.220.150">
    <property type="entry name" value="Arf GTPase activating protein"/>
    <property type="match status" value="1"/>
</dbReference>
<dbReference type="GO" id="GO:0008270">
    <property type="term" value="F:zinc ion binding"/>
    <property type="evidence" value="ECO:0007669"/>
    <property type="project" value="UniProtKB-KW"/>
</dbReference>
<dbReference type="AlphaFoldDB" id="A0A2N1J6Y2"/>
<dbReference type="InterPro" id="IPR044732">
    <property type="entry name" value="ArfGAP_SMAP1-like"/>
</dbReference>
<dbReference type="SUPFAM" id="SSF57863">
    <property type="entry name" value="ArfGap/RecO-like zinc finger"/>
    <property type="match status" value="1"/>
</dbReference>
<dbReference type="InterPro" id="IPR038508">
    <property type="entry name" value="ArfGAP_dom_sf"/>
</dbReference>
<organism evidence="8 9">
    <name type="scientific">Malassezia vespertilionis</name>
    <dbReference type="NCBI Taxonomy" id="2020962"/>
    <lineage>
        <taxon>Eukaryota</taxon>
        <taxon>Fungi</taxon>
        <taxon>Dikarya</taxon>
        <taxon>Basidiomycota</taxon>
        <taxon>Ustilaginomycotina</taxon>
        <taxon>Malasseziomycetes</taxon>
        <taxon>Malasseziales</taxon>
        <taxon>Malasseziaceae</taxon>
        <taxon>Malassezia</taxon>
    </lineage>
</organism>
<evidence type="ECO:0000256" key="1">
    <source>
        <dbReference type="ARBA" id="ARBA00022468"/>
    </source>
</evidence>
<reference evidence="8 9" key="1">
    <citation type="submission" date="2017-10" db="EMBL/GenBank/DDBJ databases">
        <title>A novel species of cold-tolerant Malassezia isolated from bats.</title>
        <authorList>
            <person name="Lorch J.M."/>
            <person name="Palmer J.M."/>
            <person name="Vanderwolf K.J."/>
            <person name="Schmidt K.Z."/>
            <person name="Verant M.L."/>
            <person name="Weller T.J."/>
            <person name="Blehert D.S."/>
        </authorList>
    </citation>
    <scope>NUCLEOTIDE SEQUENCE [LARGE SCALE GENOMIC DNA]</scope>
    <source>
        <strain evidence="8 9">NWHC:44797-103</strain>
    </source>
</reference>
<dbReference type="GO" id="GO:0005096">
    <property type="term" value="F:GTPase activator activity"/>
    <property type="evidence" value="ECO:0007669"/>
    <property type="project" value="UniProtKB-KW"/>
</dbReference>
<protein>
    <recommendedName>
        <fullName evidence="7">Arf-GAP domain-containing protein</fullName>
    </recommendedName>
</protein>
<evidence type="ECO:0000256" key="2">
    <source>
        <dbReference type="ARBA" id="ARBA00022723"/>
    </source>
</evidence>
<dbReference type="InterPro" id="IPR051718">
    <property type="entry name" value="ARF_GTPase-activating"/>
</dbReference>
<dbReference type="OrthoDB" id="10266696at2759"/>
<dbReference type="Pfam" id="PF01412">
    <property type="entry name" value="ArfGap"/>
    <property type="match status" value="1"/>
</dbReference>
<feature type="region of interest" description="Disordered" evidence="6">
    <location>
        <begin position="175"/>
        <end position="214"/>
    </location>
</feature>
<sequence length="316" mass="33435">MSYASRKPQSRAEADANARALRSMVKQPDNKVCADCKRNDTRWASWNIGCFLCIRCSGIHRSMGTHISRVKSIDLDMWTMEQMDSMRNWGNKLVNVYWEAHLKPGHVPPDHKIESFIRSKYEARRWAIQGPPPQDPSALLGSAGAGTLDAEAAAAPKSVAPTKSDALLDLLGDAAPAPTPAASRAPPAVSNTSALAPKPAANAPPTRAGGLFDLDWDDSAGSAAHATQTQTSVRSTLGSKGKQDILSLFSAPRPAATPSAFSQEAAPMGHFGAPALESASPHMDITGTQDIWGAPKPAGATPASNDAFADIWGDFT</sequence>
<evidence type="ECO:0000256" key="3">
    <source>
        <dbReference type="ARBA" id="ARBA00022771"/>
    </source>
</evidence>
<dbReference type="PANTHER" id="PTHR45705">
    <property type="entry name" value="FI20236P1"/>
    <property type="match status" value="1"/>
</dbReference>
<dbReference type="PANTHER" id="PTHR45705:SF14">
    <property type="entry name" value="ARF-GAP DOMAIN-CONTAINING PROTEIN"/>
    <property type="match status" value="1"/>
</dbReference>
<keyword evidence="3 5" id="KW-0863">Zinc-finger</keyword>
<dbReference type="InterPro" id="IPR037278">
    <property type="entry name" value="ARFGAP/RecO"/>
</dbReference>
<feature type="domain" description="Arf-GAP" evidence="7">
    <location>
        <begin position="18"/>
        <end position="136"/>
    </location>
</feature>
<dbReference type="PROSITE" id="PS50115">
    <property type="entry name" value="ARFGAP"/>
    <property type="match status" value="1"/>
</dbReference>
<evidence type="ECO:0000259" key="7">
    <source>
        <dbReference type="PROSITE" id="PS50115"/>
    </source>
</evidence>
<keyword evidence="4" id="KW-0862">Zinc</keyword>
<proteinExistence type="predicted"/>
<dbReference type="CDD" id="cd08839">
    <property type="entry name" value="ArfGap_SMAP"/>
    <property type="match status" value="1"/>
</dbReference>
<dbReference type="STRING" id="2020962.A0A2N1J6Y2"/>
<evidence type="ECO:0000256" key="4">
    <source>
        <dbReference type="ARBA" id="ARBA00022833"/>
    </source>
</evidence>